<proteinExistence type="predicted"/>
<dbReference type="AlphaFoldDB" id="A0A8H4UVL0"/>
<gene>
    <name evidence="4" type="ORF">FZEAL_316</name>
</gene>
<reference evidence="4" key="2">
    <citation type="submission" date="2020-05" db="EMBL/GenBank/DDBJ databases">
        <authorList>
            <person name="Kim H.-S."/>
            <person name="Proctor R.H."/>
            <person name="Brown D.W."/>
        </authorList>
    </citation>
    <scope>NUCLEOTIDE SEQUENCE</scope>
    <source>
        <strain evidence="4">NRRL 22465</strain>
    </source>
</reference>
<dbReference type="Proteomes" id="UP000635477">
    <property type="component" value="Unassembled WGS sequence"/>
</dbReference>
<feature type="domain" description="Starter acyltransferase (SAT)" evidence="2">
    <location>
        <begin position="167"/>
        <end position="415"/>
    </location>
</feature>
<keyword evidence="1" id="KW-0808">Transferase</keyword>
<dbReference type="EMBL" id="JABEYC010000016">
    <property type="protein sequence ID" value="KAF4984520.1"/>
    <property type="molecule type" value="Genomic_DNA"/>
</dbReference>
<dbReference type="Pfam" id="PF16073">
    <property type="entry name" value="SAT"/>
    <property type="match status" value="1"/>
</dbReference>
<evidence type="ECO:0000259" key="2">
    <source>
        <dbReference type="Pfam" id="PF16073"/>
    </source>
</evidence>
<evidence type="ECO:0000256" key="1">
    <source>
        <dbReference type="ARBA" id="ARBA00022679"/>
    </source>
</evidence>
<sequence length="565" mass="61262">MPTAKLIATQLSSLATLATSRQDVPFPLSSKLHDIKVTAKYVEPSPPDSPISDKKAEDEDTQSLLELMLEYADQVVEIILQSSYENTDAHRELLRLLIDYVENAVLATRNIHTVVSSFPVPDSQRSNLLRSYYEALHAADVSPCPQKNGLFGMTCRPKGAPTTIYTVFGGQGLRSDCVTELHELITTYPSLTTDLIHDSTLLIATLARTDATASQVLPQGFNILAWLQDPAQVPDSRYLASAPISAPLIGLVQLAHYEVTCKTLGLTPGQFRSRIAGTTGHSQGIMTAAATAVADDWPSWREASRAALTTLFWIGVRTQQAWKALQRNNAMSEAMVQDSIDHGERTPSPMLSVRGLAREDLQTCVDATRRYLKDGGRCLAISMTNGPRHFVVSGPPKYLYGLNLQIRKTKQLLVQQSSAGKAENIASSFLDVSVPFHTDWLDQAMPMIQNDLQHVRLPSSGSAIPVFSTEDGRDIGCQGDQANVLPKLVELVVRRGVDWGKATGYLYADVPEPTVATQTVLDFGPGGVDGISSLSASSGGSRIILAGTLSGRKADVGYKGDLFEL</sequence>
<dbReference type="Gene3D" id="3.40.366.10">
    <property type="entry name" value="Malonyl-Coenzyme A Acyl Carrier Protein, domain 2"/>
    <property type="match status" value="2"/>
</dbReference>
<dbReference type="InterPro" id="IPR001227">
    <property type="entry name" value="Ac_transferase_dom_sf"/>
</dbReference>
<dbReference type="Pfam" id="PF17828">
    <property type="entry name" value="FAS_N"/>
    <property type="match status" value="1"/>
</dbReference>
<reference evidence="4" key="1">
    <citation type="journal article" date="2020" name="BMC Genomics">
        <title>Correction to: Identification and distribution of gene clusters required for synthesis of sphingolipid metabolism inhibitors in diverse species of the filamentous fungus Fusarium.</title>
        <authorList>
            <person name="Kim H.S."/>
            <person name="Lohmar J.M."/>
            <person name="Busman M."/>
            <person name="Brown D.W."/>
            <person name="Naumann T.A."/>
            <person name="Divon H.H."/>
            <person name="Lysoe E."/>
            <person name="Uhlig S."/>
            <person name="Proctor R.H."/>
        </authorList>
    </citation>
    <scope>NUCLEOTIDE SEQUENCE</scope>
    <source>
        <strain evidence="4">NRRL 22465</strain>
    </source>
</reference>
<dbReference type="Gene3D" id="1.20.1050.120">
    <property type="match status" value="1"/>
</dbReference>
<dbReference type="GO" id="GO:0016740">
    <property type="term" value="F:transferase activity"/>
    <property type="evidence" value="ECO:0007669"/>
    <property type="project" value="UniProtKB-KW"/>
</dbReference>
<dbReference type="InterPro" id="IPR050830">
    <property type="entry name" value="Fungal_FAS"/>
</dbReference>
<dbReference type="SUPFAM" id="SSF52151">
    <property type="entry name" value="FabD/lysophospholipase-like"/>
    <property type="match status" value="1"/>
</dbReference>
<dbReference type="InterPro" id="IPR032088">
    <property type="entry name" value="SAT"/>
</dbReference>
<keyword evidence="5" id="KW-1185">Reference proteome</keyword>
<dbReference type="OrthoDB" id="5417908at2759"/>
<feature type="domain" description="Fatty acid synthase subunit beta N-terminal" evidence="3">
    <location>
        <begin position="45"/>
        <end position="137"/>
    </location>
</feature>
<comment type="caution">
    <text evidence="4">The sequence shown here is derived from an EMBL/GenBank/DDBJ whole genome shotgun (WGS) entry which is preliminary data.</text>
</comment>
<accession>A0A8H4UVL0</accession>
<evidence type="ECO:0000259" key="3">
    <source>
        <dbReference type="Pfam" id="PF17828"/>
    </source>
</evidence>
<evidence type="ECO:0000313" key="5">
    <source>
        <dbReference type="Proteomes" id="UP000635477"/>
    </source>
</evidence>
<protein>
    <submittedName>
        <fullName evidence="4">Uncharacterized protein</fullName>
    </submittedName>
</protein>
<dbReference type="InterPro" id="IPR041099">
    <property type="entry name" value="FAS1_N"/>
</dbReference>
<name>A0A8H4UVL0_9HYPO</name>
<evidence type="ECO:0000313" key="4">
    <source>
        <dbReference type="EMBL" id="KAF4984520.1"/>
    </source>
</evidence>
<dbReference type="Gene3D" id="6.20.240.10">
    <property type="match status" value="1"/>
</dbReference>
<organism evidence="4 5">
    <name type="scientific">Fusarium zealandicum</name>
    <dbReference type="NCBI Taxonomy" id="1053134"/>
    <lineage>
        <taxon>Eukaryota</taxon>
        <taxon>Fungi</taxon>
        <taxon>Dikarya</taxon>
        <taxon>Ascomycota</taxon>
        <taxon>Pezizomycotina</taxon>
        <taxon>Sordariomycetes</taxon>
        <taxon>Hypocreomycetidae</taxon>
        <taxon>Hypocreales</taxon>
        <taxon>Nectriaceae</taxon>
        <taxon>Fusarium</taxon>
        <taxon>Fusarium staphyleae species complex</taxon>
    </lineage>
</organism>
<dbReference type="FunFam" id="3.40.366.10:FF:000006">
    <property type="entry name" value="Fatty acid synthase beta subunit dehydratase"/>
    <property type="match status" value="1"/>
</dbReference>
<dbReference type="PANTHER" id="PTHR10982:SF21">
    <property type="entry name" value="FATTY ACID SYNTHASE SUBUNIT BETA"/>
    <property type="match status" value="1"/>
</dbReference>
<dbReference type="InterPro" id="IPR016035">
    <property type="entry name" value="Acyl_Trfase/lysoPLipase"/>
</dbReference>
<dbReference type="PANTHER" id="PTHR10982">
    <property type="entry name" value="MALONYL COA-ACYL CARRIER PROTEIN TRANSACYLASE"/>
    <property type="match status" value="1"/>
</dbReference>